<dbReference type="InterPro" id="IPR036291">
    <property type="entry name" value="NAD(P)-bd_dom_sf"/>
</dbReference>
<keyword evidence="2" id="KW-0560">Oxidoreductase</keyword>
<comment type="caution">
    <text evidence="6">The sequence shown here is derived from an EMBL/GenBank/DDBJ whole genome shotgun (WGS) entry which is preliminary data.</text>
</comment>
<dbReference type="InterPro" id="IPR000846">
    <property type="entry name" value="DapB_N"/>
</dbReference>
<dbReference type="Pfam" id="PF01113">
    <property type="entry name" value="DapB_N"/>
    <property type="match status" value="1"/>
</dbReference>
<evidence type="ECO:0000259" key="5">
    <source>
        <dbReference type="Pfam" id="PF19328"/>
    </source>
</evidence>
<keyword evidence="3" id="KW-1133">Transmembrane helix</keyword>
<evidence type="ECO:0000313" key="6">
    <source>
        <dbReference type="EMBL" id="MEB3070289.1"/>
    </source>
</evidence>
<dbReference type="InterPro" id="IPR045760">
    <property type="entry name" value="DAP_DH_C"/>
</dbReference>
<keyword evidence="3" id="KW-0472">Membrane</keyword>
<dbReference type="EMBL" id="JAYJJQ010000012">
    <property type="protein sequence ID" value="MEB3070289.1"/>
    <property type="molecule type" value="Genomic_DNA"/>
</dbReference>
<gene>
    <name evidence="6" type="ORF">K5L39_13950</name>
</gene>
<evidence type="ECO:0000256" key="3">
    <source>
        <dbReference type="SAM" id="Phobius"/>
    </source>
</evidence>
<name>A0ABU5Z0Y5_9MYCO</name>
<evidence type="ECO:0000313" key="7">
    <source>
        <dbReference type="Proteomes" id="UP001299283"/>
    </source>
</evidence>
<evidence type="ECO:0008006" key="8">
    <source>
        <dbReference type="Google" id="ProtNLM"/>
    </source>
</evidence>
<reference evidence="6 7" key="1">
    <citation type="submission" date="2023-12" db="EMBL/GenBank/DDBJ databases">
        <title>Description of new species of Mycobacterium terrae complex isolated from sewage at the Sao Paulo Zoological Park Foundation in Brazil.</title>
        <authorList>
            <person name="Romagnoli C.L."/>
            <person name="Conceicao E.C."/>
            <person name="Machado E."/>
            <person name="Barreto L.B.P.F."/>
            <person name="Sharma A."/>
            <person name="Silva N.M."/>
            <person name="Marques L.E."/>
            <person name="Juliana M.A."/>
            <person name="Lourenco M.C.S."/>
            <person name="Digiampietri L.A."/>
            <person name="Suffys P.N."/>
            <person name="Viana-Niero C."/>
        </authorList>
    </citation>
    <scope>NUCLEOTIDE SEQUENCE [LARGE SCALE GENOMIC DNA]</scope>
    <source>
        <strain evidence="6 7">MYC017</strain>
    </source>
</reference>
<accession>A0ABU5Z0Y5</accession>
<evidence type="ECO:0000259" key="4">
    <source>
        <dbReference type="Pfam" id="PF01113"/>
    </source>
</evidence>
<dbReference type="RefSeq" id="WP_225398662.1">
    <property type="nucleotide sequence ID" value="NZ_JAYJJQ010000012.1"/>
</dbReference>
<dbReference type="Pfam" id="PF19328">
    <property type="entry name" value="DAP_DH_C"/>
    <property type="match status" value="1"/>
</dbReference>
<protein>
    <recommendedName>
        <fullName evidence="8">Dihydrodipicolinate reductase</fullName>
    </recommendedName>
</protein>
<feature type="domain" description="Dihydrodipicolinate reductase N-terminal" evidence="4">
    <location>
        <begin position="6"/>
        <end position="72"/>
    </location>
</feature>
<dbReference type="Gene3D" id="3.40.50.720">
    <property type="entry name" value="NAD(P)-binding Rossmann-like Domain"/>
    <property type="match status" value="1"/>
</dbReference>
<proteinExistence type="predicted"/>
<evidence type="ECO:0000256" key="2">
    <source>
        <dbReference type="ARBA" id="ARBA00023002"/>
    </source>
</evidence>
<evidence type="ECO:0000256" key="1">
    <source>
        <dbReference type="ARBA" id="ARBA00022857"/>
    </source>
</evidence>
<feature type="domain" description="2,4-diaminopentanoate dehydrogenase C-terminal" evidence="5">
    <location>
        <begin position="139"/>
        <end position="328"/>
    </location>
</feature>
<dbReference type="Proteomes" id="UP001299283">
    <property type="component" value="Unassembled WGS sequence"/>
</dbReference>
<dbReference type="SUPFAM" id="SSF51735">
    <property type="entry name" value="NAD(P)-binding Rossmann-fold domains"/>
    <property type="match status" value="1"/>
</dbReference>
<sequence length="344" mass="36548">MTPRVVVWATGRTGKALLRTVIADPDLELAGVLVYSDAKDGVDAGELVGLPRTGVITTTDKSAIAGLDADVVCMAPRGNNRDETLDRDVLTLLEAGKNVISTRGYHYPMVVDADYARIFDDAGKAGGATLLGIGNNPGFVGERLLTTLTGGCLSVSALSLVETYDCSHIDASTAGRMGFGASPGEFRAEAIVPAYEFLYSHTLHFVCAQLGKSVQGMHTHAEATATEVALEGLSVPVRAGTVRAIHLRFTAVVDDRDFFTMENRWFVGEPPAGWDRDTGWTLRTAGEPPFVLRLNYDGVTPDVGSKAFLPALFRNAIPVVVAAAPGLLLPTVFAPFAVDQRSLV</sequence>
<keyword evidence="3" id="KW-0812">Transmembrane</keyword>
<keyword evidence="1" id="KW-0521">NADP</keyword>
<feature type="transmembrane region" description="Helical" evidence="3">
    <location>
        <begin position="316"/>
        <end position="338"/>
    </location>
</feature>
<organism evidence="6 7">
    <name type="scientific">[Mycobacterium] vasticus</name>
    <dbReference type="NCBI Taxonomy" id="2875777"/>
    <lineage>
        <taxon>Bacteria</taxon>
        <taxon>Bacillati</taxon>
        <taxon>Actinomycetota</taxon>
        <taxon>Actinomycetes</taxon>
        <taxon>Mycobacteriales</taxon>
        <taxon>Mycobacteriaceae</taxon>
        <taxon>Mycolicibacter</taxon>
    </lineage>
</organism>
<dbReference type="CDD" id="cd24146">
    <property type="entry name" value="nat-AmDH_N_like"/>
    <property type="match status" value="1"/>
</dbReference>
<keyword evidence="7" id="KW-1185">Reference proteome</keyword>